<evidence type="ECO:0000313" key="2">
    <source>
        <dbReference type="Proteomes" id="UP000317122"/>
    </source>
</evidence>
<comment type="caution">
    <text evidence="1">The sequence shown here is derived from an EMBL/GenBank/DDBJ whole genome shotgun (WGS) entry which is preliminary data.</text>
</comment>
<dbReference type="Proteomes" id="UP000317122">
    <property type="component" value="Unassembled WGS sequence"/>
</dbReference>
<sequence>MPKTGVVAGVGEVWPASCYCLDGVRIIFPIIYLRKYGKMPYDSSRQAGTEKIEEIQITPEMIEAGASELSRWVSPEDYRADPRDLAIWVYSVMAKCAPN</sequence>
<dbReference type="AlphaFoldDB" id="A0A562NXM8"/>
<reference evidence="1 2" key="1">
    <citation type="journal article" date="2015" name="Stand. Genomic Sci.">
        <title>Genomic Encyclopedia of Bacterial and Archaeal Type Strains, Phase III: the genomes of soil and plant-associated and newly described type strains.</title>
        <authorList>
            <person name="Whitman W.B."/>
            <person name="Woyke T."/>
            <person name="Klenk H.P."/>
            <person name="Zhou Y."/>
            <person name="Lilburn T.G."/>
            <person name="Beck B.J."/>
            <person name="De Vos P."/>
            <person name="Vandamme P."/>
            <person name="Eisen J.A."/>
            <person name="Garrity G."/>
            <person name="Hugenholtz P."/>
            <person name="Kyrpides N.C."/>
        </authorList>
    </citation>
    <scope>NUCLEOTIDE SEQUENCE [LARGE SCALE GENOMIC DNA]</scope>
    <source>
        <strain evidence="1 2">CGMCC 1.2546</strain>
    </source>
</reference>
<evidence type="ECO:0000313" key="1">
    <source>
        <dbReference type="EMBL" id="TWI36486.1"/>
    </source>
</evidence>
<proteinExistence type="predicted"/>
<keyword evidence="2" id="KW-1185">Reference proteome</keyword>
<accession>A0A562NXM8</accession>
<gene>
    <name evidence="1" type="ORF">IQ26_02999</name>
</gene>
<organism evidence="1 2">
    <name type="scientific">Mesorhizobium tianshanense</name>
    <dbReference type="NCBI Taxonomy" id="39844"/>
    <lineage>
        <taxon>Bacteria</taxon>
        <taxon>Pseudomonadati</taxon>
        <taxon>Pseudomonadota</taxon>
        <taxon>Alphaproteobacteria</taxon>
        <taxon>Hyphomicrobiales</taxon>
        <taxon>Phyllobacteriaceae</taxon>
        <taxon>Mesorhizobium</taxon>
    </lineage>
</organism>
<dbReference type="EMBL" id="VLKT01000016">
    <property type="protein sequence ID" value="TWI36486.1"/>
    <property type="molecule type" value="Genomic_DNA"/>
</dbReference>
<name>A0A562NXM8_9HYPH</name>
<protein>
    <submittedName>
        <fullName evidence="1">Uncharacterized protein</fullName>
    </submittedName>
</protein>